<dbReference type="PANTHER" id="PTHR11066:SF34">
    <property type="entry name" value="ACYL-COENZYME A THIOESTERASE 8"/>
    <property type="match status" value="1"/>
</dbReference>
<dbReference type="InterPro" id="IPR003703">
    <property type="entry name" value="Acyl_CoA_thio"/>
</dbReference>
<keyword evidence="2" id="KW-0378">Hydrolase</keyword>
<protein>
    <submittedName>
        <fullName evidence="6">Acyl-CoA thioesterase II</fullName>
    </submittedName>
</protein>
<evidence type="ECO:0000256" key="2">
    <source>
        <dbReference type="ARBA" id="ARBA00022801"/>
    </source>
</evidence>
<evidence type="ECO:0000256" key="3">
    <source>
        <dbReference type="SAM" id="MobiDB-lite"/>
    </source>
</evidence>
<dbReference type="InterPro" id="IPR029069">
    <property type="entry name" value="HotDog_dom_sf"/>
</dbReference>
<feature type="region of interest" description="Disordered" evidence="3">
    <location>
        <begin position="1"/>
        <end position="22"/>
    </location>
</feature>
<keyword evidence="7" id="KW-1185">Reference proteome</keyword>
<evidence type="ECO:0000313" key="6">
    <source>
        <dbReference type="EMBL" id="GAA4958999.1"/>
    </source>
</evidence>
<dbReference type="PANTHER" id="PTHR11066">
    <property type="entry name" value="ACYL-COA THIOESTERASE"/>
    <property type="match status" value="1"/>
</dbReference>
<dbReference type="Proteomes" id="UP001500466">
    <property type="component" value="Unassembled WGS sequence"/>
</dbReference>
<feature type="compositionally biased region" description="Basic and acidic residues" evidence="3">
    <location>
        <begin position="1"/>
        <end position="11"/>
    </location>
</feature>
<dbReference type="CDD" id="cd03444">
    <property type="entry name" value="Thioesterase_II_repeat1"/>
    <property type="match status" value="1"/>
</dbReference>
<feature type="compositionally biased region" description="Basic and acidic residues" evidence="3">
    <location>
        <begin position="136"/>
        <end position="153"/>
    </location>
</feature>
<dbReference type="Gene3D" id="2.40.160.210">
    <property type="entry name" value="Acyl-CoA thioesterase, double hotdog domain"/>
    <property type="match status" value="1"/>
</dbReference>
<dbReference type="InterPro" id="IPR042171">
    <property type="entry name" value="Acyl-CoA_hotdog"/>
</dbReference>
<dbReference type="Pfam" id="PF13622">
    <property type="entry name" value="4HBT_3"/>
    <property type="match status" value="1"/>
</dbReference>
<feature type="domain" description="Acyl-CoA thioesterase 2 C-terminal" evidence="4">
    <location>
        <begin position="184"/>
        <end position="299"/>
    </location>
</feature>
<evidence type="ECO:0000259" key="5">
    <source>
        <dbReference type="Pfam" id="PF13622"/>
    </source>
</evidence>
<evidence type="ECO:0000256" key="1">
    <source>
        <dbReference type="ARBA" id="ARBA00006538"/>
    </source>
</evidence>
<name>A0ABP9H235_9ACTN</name>
<dbReference type="InterPro" id="IPR049449">
    <property type="entry name" value="TesB_ACOT8-like_N"/>
</dbReference>
<accession>A0ABP9H235</accession>
<evidence type="ECO:0000259" key="4">
    <source>
        <dbReference type="Pfam" id="PF02551"/>
    </source>
</evidence>
<organism evidence="6 7">
    <name type="scientific">Yinghuangia aomiensis</name>
    <dbReference type="NCBI Taxonomy" id="676205"/>
    <lineage>
        <taxon>Bacteria</taxon>
        <taxon>Bacillati</taxon>
        <taxon>Actinomycetota</taxon>
        <taxon>Actinomycetes</taxon>
        <taxon>Kitasatosporales</taxon>
        <taxon>Streptomycetaceae</taxon>
        <taxon>Yinghuangia</taxon>
    </lineage>
</organism>
<reference evidence="7" key="1">
    <citation type="journal article" date="2019" name="Int. J. Syst. Evol. Microbiol.">
        <title>The Global Catalogue of Microorganisms (GCM) 10K type strain sequencing project: providing services to taxonomists for standard genome sequencing and annotation.</title>
        <authorList>
            <consortium name="The Broad Institute Genomics Platform"/>
            <consortium name="The Broad Institute Genome Sequencing Center for Infectious Disease"/>
            <person name="Wu L."/>
            <person name="Ma J."/>
        </authorList>
    </citation>
    <scope>NUCLEOTIDE SEQUENCE [LARGE SCALE GENOMIC DNA]</scope>
    <source>
        <strain evidence="7">JCM 17986</strain>
    </source>
</reference>
<sequence length="305" mass="33741">MSDLPEGRPGRPDTPAASGRPVAFAGGRAETFVDLLALEEIEKNIFRGHVHAGAPLRAFGGQVAAQALVAAGRTVMSDRHVHSLHSYFLRPGRTTSPIVYLVDTMRDGRSFTTRRVTAVQNGETIFALSASFKVPEETPEHRRAMPEVPRPEDLPDPYEGLPREARDHYEVSQTRLVMDMRFVPPESTAVTHMTDGIPHQRVWMKAAEKLPDDPLLHVCAMAYMSDLTLAGTAAGPHITDPQNLQMASLDHAMWFHRPFRADEWLLFAQASPTAQDARGLAMGEFYDHQGILVASAVQEALIRQH</sequence>
<dbReference type="InterPro" id="IPR025652">
    <property type="entry name" value="TesB_C"/>
</dbReference>
<dbReference type="EMBL" id="BAABHS010000006">
    <property type="protein sequence ID" value="GAA4958999.1"/>
    <property type="molecule type" value="Genomic_DNA"/>
</dbReference>
<evidence type="ECO:0000313" key="7">
    <source>
        <dbReference type="Proteomes" id="UP001500466"/>
    </source>
</evidence>
<feature type="region of interest" description="Disordered" evidence="3">
    <location>
        <begin position="136"/>
        <end position="159"/>
    </location>
</feature>
<dbReference type="SUPFAM" id="SSF54637">
    <property type="entry name" value="Thioesterase/thiol ester dehydrase-isomerase"/>
    <property type="match status" value="2"/>
</dbReference>
<feature type="domain" description="Acyl-CoA thioesterase-like N-terminal HotDog" evidence="5">
    <location>
        <begin position="57"/>
        <end position="132"/>
    </location>
</feature>
<comment type="caution">
    <text evidence="6">The sequence shown here is derived from an EMBL/GenBank/DDBJ whole genome shotgun (WGS) entry which is preliminary data.</text>
</comment>
<dbReference type="Pfam" id="PF02551">
    <property type="entry name" value="Acyl_CoA_thio"/>
    <property type="match status" value="1"/>
</dbReference>
<comment type="similarity">
    <text evidence="1">Belongs to the C/M/P thioester hydrolase family.</text>
</comment>
<proteinExistence type="inferred from homology"/>
<dbReference type="CDD" id="cd03445">
    <property type="entry name" value="Thioesterase_II_repeat2"/>
    <property type="match status" value="1"/>
</dbReference>
<gene>
    <name evidence="6" type="ORF">GCM10023205_22270</name>
</gene>